<dbReference type="PANTHER" id="PTHR43046:SF14">
    <property type="entry name" value="MUTT_NUDIX FAMILY PROTEIN"/>
    <property type="match status" value="1"/>
</dbReference>
<proteinExistence type="inferred from homology"/>
<evidence type="ECO:0000313" key="7">
    <source>
        <dbReference type="EMBL" id="MFB9472586.1"/>
    </source>
</evidence>
<comment type="cofactor">
    <cofactor evidence="1">
        <name>Mg(2+)</name>
        <dbReference type="ChEBI" id="CHEBI:18420"/>
    </cofactor>
</comment>
<protein>
    <submittedName>
        <fullName evidence="7">NUDIX domain-containing protein</fullName>
    </submittedName>
</protein>
<keyword evidence="8" id="KW-1185">Reference proteome</keyword>
<dbReference type="InterPro" id="IPR000086">
    <property type="entry name" value="NUDIX_hydrolase_dom"/>
</dbReference>
<evidence type="ECO:0000259" key="6">
    <source>
        <dbReference type="PROSITE" id="PS51462"/>
    </source>
</evidence>
<dbReference type="PROSITE" id="PS00893">
    <property type="entry name" value="NUDIX_BOX"/>
    <property type="match status" value="1"/>
</dbReference>
<reference evidence="7 8" key="1">
    <citation type="submission" date="2024-09" db="EMBL/GenBank/DDBJ databases">
        <authorList>
            <person name="Sun Q."/>
            <person name="Mori K."/>
        </authorList>
    </citation>
    <scope>NUCLEOTIDE SEQUENCE [LARGE SCALE GENOMIC DNA]</scope>
    <source>
        <strain evidence="7 8">JCM 3324</strain>
    </source>
</reference>
<dbReference type="SUPFAM" id="SSF55811">
    <property type="entry name" value="Nudix"/>
    <property type="match status" value="1"/>
</dbReference>
<accession>A0ABV5NQJ9</accession>
<dbReference type="InterPro" id="IPR015797">
    <property type="entry name" value="NUDIX_hydrolase-like_dom_sf"/>
</dbReference>
<comment type="caution">
    <text evidence="7">The sequence shown here is derived from an EMBL/GenBank/DDBJ whole genome shotgun (WGS) entry which is preliminary data.</text>
</comment>
<evidence type="ECO:0000256" key="1">
    <source>
        <dbReference type="ARBA" id="ARBA00001946"/>
    </source>
</evidence>
<feature type="compositionally biased region" description="Basic and acidic residues" evidence="5">
    <location>
        <begin position="156"/>
        <end position="167"/>
    </location>
</feature>
<dbReference type="RefSeq" id="WP_345388075.1">
    <property type="nucleotide sequence ID" value="NZ_BAAAXS010000001.1"/>
</dbReference>
<comment type="similarity">
    <text evidence="2 4">Belongs to the Nudix hydrolase family.</text>
</comment>
<sequence length="173" mass="19295">MSEVQDTPAARVVCLDRDGRVLLMHWYDRVAGADLWEPPGGRLEPGETPLDAARRELTEETGLPGAAVSERMVEVERDFTWLGVRYVRREPFYLARFDEARPEVVPGALTDEEQAGLLGHLWAEELPVTVDPPHLAEIVALLTRDPGGPEAQRLSRGPDDPEAERLSRAPRRA</sequence>
<dbReference type="PRINTS" id="PR00502">
    <property type="entry name" value="NUDIXFAMILY"/>
</dbReference>
<dbReference type="EMBL" id="JBHMCF010000028">
    <property type="protein sequence ID" value="MFB9472586.1"/>
    <property type="molecule type" value="Genomic_DNA"/>
</dbReference>
<keyword evidence="3 4" id="KW-0378">Hydrolase</keyword>
<feature type="region of interest" description="Disordered" evidence="5">
    <location>
        <begin position="142"/>
        <end position="173"/>
    </location>
</feature>
<dbReference type="Pfam" id="PF00293">
    <property type="entry name" value="NUDIX"/>
    <property type="match status" value="1"/>
</dbReference>
<evidence type="ECO:0000256" key="3">
    <source>
        <dbReference type="ARBA" id="ARBA00022801"/>
    </source>
</evidence>
<feature type="domain" description="Nudix hydrolase" evidence="6">
    <location>
        <begin position="5"/>
        <end position="156"/>
    </location>
</feature>
<dbReference type="PROSITE" id="PS51462">
    <property type="entry name" value="NUDIX"/>
    <property type="match status" value="1"/>
</dbReference>
<dbReference type="Proteomes" id="UP001589568">
    <property type="component" value="Unassembled WGS sequence"/>
</dbReference>
<dbReference type="InterPro" id="IPR020476">
    <property type="entry name" value="Nudix_hydrolase"/>
</dbReference>
<gene>
    <name evidence="7" type="ORF">ACFFR3_24050</name>
</gene>
<evidence type="ECO:0000256" key="2">
    <source>
        <dbReference type="ARBA" id="ARBA00005582"/>
    </source>
</evidence>
<dbReference type="PANTHER" id="PTHR43046">
    <property type="entry name" value="GDP-MANNOSE MANNOSYL HYDROLASE"/>
    <property type="match status" value="1"/>
</dbReference>
<evidence type="ECO:0000256" key="5">
    <source>
        <dbReference type="SAM" id="MobiDB-lite"/>
    </source>
</evidence>
<name>A0ABV5NQJ9_9ACTN</name>
<evidence type="ECO:0000313" key="8">
    <source>
        <dbReference type="Proteomes" id="UP001589568"/>
    </source>
</evidence>
<organism evidence="7 8">
    <name type="scientific">Nonomuraea salmonea</name>
    <dbReference type="NCBI Taxonomy" id="46181"/>
    <lineage>
        <taxon>Bacteria</taxon>
        <taxon>Bacillati</taxon>
        <taxon>Actinomycetota</taxon>
        <taxon>Actinomycetes</taxon>
        <taxon>Streptosporangiales</taxon>
        <taxon>Streptosporangiaceae</taxon>
        <taxon>Nonomuraea</taxon>
    </lineage>
</organism>
<dbReference type="InterPro" id="IPR020084">
    <property type="entry name" value="NUDIX_hydrolase_CS"/>
</dbReference>
<evidence type="ECO:0000256" key="4">
    <source>
        <dbReference type="RuleBase" id="RU003476"/>
    </source>
</evidence>
<dbReference type="Gene3D" id="3.90.79.10">
    <property type="entry name" value="Nucleoside Triphosphate Pyrophosphohydrolase"/>
    <property type="match status" value="1"/>
</dbReference>